<comment type="similarity">
    <text evidence="1 5">Belongs to the cytochrome P450 family.</text>
</comment>
<evidence type="ECO:0000256" key="5">
    <source>
        <dbReference type="RuleBase" id="RU000461"/>
    </source>
</evidence>
<dbReference type="Ensembl" id="ENSOSIT00000025441.1">
    <property type="protein sequence ID" value="ENSOSIP00000024089.1"/>
    <property type="gene ID" value="ENSOSIG00000012679.1"/>
</dbReference>
<evidence type="ECO:0000256" key="6">
    <source>
        <dbReference type="SAM" id="MobiDB-lite"/>
    </source>
</evidence>
<dbReference type="AlphaFoldDB" id="A0A8C7Y952"/>
<keyword evidence="5" id="KW-0503">Monooxygenase</keyword>
<feature type="compositionally biased region" description="Basic and acidic residues" evidence="6">
    <location>
        <begin position="388"/>
        <end position="402"/>
    </location>
</feature>
<dbReference type="PANTHER" id="PTHR24286:SF252">
    <property type="entry name" value="CYTOCHROME P450 26B1"/>
    <property type="match status" value="1"/>
</dbReference>
<accession>A0A8C7Y952</accession>
<sequence length="480" mass="53290">MAKLPGSAGVSLFGDKSLEFYRDPVSFCQQRIHKHRGRVFQSRLLNRATVFVCSVRGMRELLGEKNHIFLKDPTDLMTNMYGDTIVTTNGEEACLLRLSLTSLFRETSLESTREYVSSVCERCLKDLSLRGQSECVYSVFKRLGTELVLGLFLNIRAEEQPDLFQEIMQLCTQHWHGLISAPVNLKVPLWSSGFSTALEARDRLMDIIKDKLENDTEGFPATLSSLPLPDSSAAAQHLLLFISALIPKALASLLTSFTLVLSADEQVESRRRAVEDSDFLHTVLLEVQRLWPPFIGGRRIADQDTTLAGFDIPKAYGAIFISHSVHRDPEVFQQPDSFLPERWSGRNAGQESFLCSFGNGPRSCIGSKLTDIFLKAGGLAPHTPDPAAESKHPRAPLSDKDPGATSLTCTRPSLRRRRPGSPPVEENPCTAHRCNLPASPFLGQTGGKRQKPTDRLGRWTKATSRGPRQSQGTVSMKTRL</sequence>
<organism evidence="7 8">
    <name type="scientific">Oryzias sinensis</name>
    <name type="common">Chinese medaka</name>
    <dbReference type="NCBI Taxonomy" id="183150"/>
    <lineage>
        <taxon>Eukaryota</taxon>
        <taxon>Metazoa</taxon>
        <taxon>Chordata</taxon>
        <taxon>Craniata</taxon>
        <taxon>Vertebrata</taxon>
        <taxon>Euteleostomi</taxon>
        <taxon>Actinopterygii</taxon>
        <taxon>Neopterygii</taxon>
        <taxon>Teleostei</taxon>
        <taxon>Neoteleostei</taxon>
        <taxon>Acanthomorphata</taxon>
        <taxon>Ovalentaria</taxon>
        <taxon>Atherinomorphae</taxon>
        <taxon>Beloniformes</taxon>
        <taxon>Adrianichthyidae</taxon>
        <taxon>Oryziinae</taxon>
        <taxon>Oryzias</taxon>
    </lineage>
</organism>
<dbReference type="PANTHER" id="PTHR24286">
    <property type="entry name" value="CYTOCHROME P450 26"/>
    <property type="match status" value="1"/>
</dbReference>
<reference evidence="7" key="1">
    <citation type="submission" date="2025-08" db="UniProtKB">
        <authorList>
            <consortium name="Ensembl"/>
        </authorList>
    </citation>
    <scope>IDENTIFICATION</scope>
</reference>
<dbReference type="GeneTree" id="ENSGT00940000168590"/>
<evidence type="ECO:0000313" key="7">
    <source>
        <dbReference type="Ensembl" id="ENSOSIP00000024089.1"/>
    </source>
</evidence>
<dbReference type="InterPro" id="IPR002397">
    <property type="entry name" value="Cyt_P450_B"/>
</dbReference>
<dbReference type="InterPro" id="IPR001128">
    <property type="entry name" value="Cyt_P450"/>
</dbReference>
<keyword evidence="8" id="KW-1185">Reference proteome</keyword>
<reference evidence="7" key="2">
    <citation type="submission" date="2025-09" db="UniProtKB">
        <authorList>
            <consortium name="Ensembl"/>
        </authorList>
    </citation>
    <scope>IDENTIFICATION</scope>
</reference>
<dbReference type="PRINTS" id="PR00359">
    <property type="entry name" value="BP450"/>
</dbReference>
<keyword evidence="4 5" id="KW-0408">Iron</keyword>
<evidence type="ECO:0000256" key="3">
    <source>
        <dbReference type="ARBA" id="ARBA00022723"/>
    </source>
</evidence>
<feature type="region of interest" description="Disordered" evidence="6">
    <location>
        <begin position="380"/>
        <end position="480"/>
    </location>
</feature>
<dbReference type="GO" id="GO:0004497">
    <property type="term" value="F:monooxygenase activity"/>
    <property type="evidence" value="ECO:0007669"/>
    <property type="project" value="UniProtKB-KW"/>
</dbReference>
<protein>
    <submittedName>
        <fullName evidence="7">Uncharacterized protein</fullName>
    </submittedName>
</protein>
<evidence type="ECO:0000256" key="4">
    <source>
        <dbReference type="ARBA" id="ARBA00023004"/>
    </source>
</evidence>
<dbReference type="GO" id="GO:0016705">
    <property type="term" value="F:oxidoreductase activity, acting on paired donors, with incorporation or reduction of molecular oxygen"/>
    <property type="evidence" value="ECO:0007669"/>
    <property type="project" value="InterPro"/>
</dbReference>
<proteinExistence type="inferred from homology"/>
<dbReference type="SUPFAM" id="SSF48264">
    <property type="entry name" value="Cytochrome P450"/>
    <property type="match status" value="1"/>
</dbReference>
<dbReference type="Gene3D" id="1.10.630.10">
    <property type="entry name" value="Cytochrome P450"/>
    <property type="match status" value="1"/>
</dbReference>
<dbReference type="Proteomes" id="UP000694383">
    <property type="component" value="Unplaced"/>
</dbReference>
<keyword evidence="3 5" id="KW-0479">Metal-binding</keyword>
<name>A0A8C7Y952_9TELE</name>
<dbReference type="Pfam" id="PF00067">
    <property type="entry name" value="p450"/>
    <property type="match status" value="2"/>
</dbReference>
<dbReference type="GO" id="GO:0020037">
    <property type="term" value="F:heme binding"/>
    <property type="evidence" value="ECO:0007669"/>
    <property type="project" value="InterPro"/>
</dbReference>
<dbReference type="InterPro" id="IPR036396">
    <property type="entry name" value="Cyt_P450_sf"/>
</dbReference>
<feature type="compositionally biased region" description="Polar residues" evidence="6">
    <location>
        <begin position="461"/>
        <end position="480"/>
    </location>
</feature>
<evidence type="ECO:0000256" key="2">
    <source>
        <dbReference type="ARBA" id="ARBA00022617"/>
    </source>
</evidence>
<dbReference type="FunFam" id="1.10.630.10:FF:000150">
    <property type="entry name" value="beta-amyrin 11-oxidase"/>
    <property type="match status" value="1"/>
</dbReference>
<dbReference type="GO" id="GO:0005506">
    <property type="term" value="F:iron ion binding"/>
    <property type="evidence" value="ECO:0007669"/>
    <property type="project" value="InterPro"/>
</dbReference>
<dbReference type="PROSITE" id="PS00086">
    <property type="entry name" value="CYTOCHROME_P450"/>
    <property type="match status" value="1"/>
</dbReference>
<dbReference type="GO" id="GO:0016125">
    <property type="term" value="P:sterol metabolic process"/>
    <property type="evidence" value="ECO:0007669"/>
    <property type="project" value="TreeGrafter"/>
</dbReference>
<keyword evidence="5" id="KW-0560">Oxidoreductase</keyword>
<dbReference type="InterPro" id="IPR017972">
    <property type="entry name" value="Cyt_P450_CS"/>
</dbReference>
<evidence type="ECO:0000256" key="1">
    <source>
        <dbReference type="ARBA" id="ARBA00010617"/>
    </source>
</evidence>
<keyword evidence="2 5" id="KW-0349">Heme</keyword>
<evidence type="ECO:0000313" key="8">
    <source>
        <dbReference type="Proteomes" id="UP000694383"/>
    </source>
</evidence>